<dbReference type="Proteomes" id="UP000886501">
    <property type="component" value="Unassembled WGS sequence"/>
</dbReference>
<comment type="caution">
    <text evidence="1">The sequence shown here is derived from an EMBL/GenBank/DDBJ whole genome shotgun (WGS) entry which is preliminary data.</text>
</comment>
<evidence type="ECO:0000313" key="1">
    <source>
        <dbReference type="EMBL" id="KAF9651622.1"/>
    </source>
</evidence>
<reference evidence="1" key="2">
    <citation type="journal article" date="2020" name="Nat. Commun.">
        <title>Large-scale genome sequencing of mycorrhizal fungi provides insights into the early evolution of symbiotic traits.</title>
        <authorList>
            <person name="Miyauchi S."/>
            <person name="Kiss E."/>
            <person name="Kuo A."/>
            <person name="Drula E."/>
            <person name="Kohler A."/>
            <person name="Sanchez-Garcia M."/>
            <person name="Morin E."/>
            <person name="Andreopoulos B."/>
            <person name="Barry K.W."/>
            <person name="Bonito G."/>
            <person name="Buee M."/>
            <person name="Carver A."/>
            <person name="Chen C."/>
            <person name="Cichocki N."/>
            <person name="Clum A."/>
            <person name="Culley D."/>
            <person name="Crous P.W."/>
            <person name="Fauchery L."/>
            <person name="Girlanda M."/>
            <person name="Hayes R.D."/>
            <person name="Keri Z."/>
            <person name="LaButti K."/>
            <person name="Lipzen A."/>
            <person name="Lombard V."/>
            <person name="Magnuson J."/>
            <person name="Maillard F."/>
            <person name="Murat C."/>
            <person name="Nolan M."/>
            <person name="Ohm R.A."/>
            <person name="Pangilinan J."/>
            <person name="Pereira M.F."/>
            <person name="Perotto S."/>
            <person name="Peter M."/>
            <person name="Pfister S."/>
            <person name="Riley R."/>
            <person name="Sitrit Y."/>
            <person name="Stielow J.B."/>
            <person name="Szollosi G."/>
            <person name="Zifcakova L."/>
            <person name="Stursova M."/>
            <person name="Spatafora J.W."/>
            <person name="Tedersoo L."/>
            <person name="Vaario L.M."/>
            <person name="Yamada A."/>
            <person name="Yan M."/>
            <person name="Wang P."/>
            <person name="Xu J."/>
            <person name="Bruns T."/>
            <person name="Baldrian P."/>
            <person name="Vilgalys R."/>
            <person name="Dunand C."/>
            <person name="Henrissat B."/>
            <person name="Grigoriev I.V."/>
            <person name="Hibbett D."/>
            <person name="Nagy L.G."/>
            <person name="Martin F.M."/>
        </authorList>
    </citation>
    <scope>NUCLEOTIDE SEQUENCE</scope>
    <source>
        <strain evidence="1">P2</strain>
    </source>
</reference>
<protein>
    <submittedName>
        <fullName evidence="1">Kinase-like protein</fullName>
    </submittedName>
</protein>
<dbReference type="EMBL" id="MU117974">
    <property type="protein sequence ID" value="KAF9651622.1"/>
    <property type="molecule type" value="Genomic_DNA"/>
</dbReference>
<evidence type="ECO:0000313" key="2">
    <source>
        <dbReference type="Proteomes" id="UP000886501"/>
    </source>
</evidence>
<name>A0ACB6ZQ30_THEGA</name>
<keyword evidence="2" id="KW-1185">Reference proteome</keyword>
<sequence>MLRPFRWEEESTLHYFLSDHPNIVTLHENIELGDYAASLLDYCSGGSLHDMIYDYLAYAGDSARIKSIFLQIVDAVEHCHTNYIYHRDLKPLNVLCNEDGSQIFLTDFGLATRLESSQEHTIGTAAYMSPGTLKCYREKDSPQSKSPYSPEANDVWSLGVLFLDLACADRIWEAPTSTDGRYREFNEDSSAFLRSHYPLNNRTRALLLRIFSPQPYRISLKALREEIASIDDFYLPDCEIASAAIQVQKNAMRYGPWTKLAEKLNILHRHGDRDVFTDSGVDPSVGELVDINLTTQEDELLPFRPKGMKDGQFTPCIVDLDPFTI</sequence>
<organism evidence="1 2">
    <name type="scientific">Thelephora ganbajun</name>
    <name type="common">Ganba fungus</name>
    <dbReference type="NCBI Taxonomy" id="370292"/>
    <lineage>
        <taxon>Eukaryota</taxon>
        <taxon>Fungi</taxon>
        <taxon>Dikarya</taxon>
        <taxon>Basidiomycota</taxon>
        <taxon>Agaricomycotina</taxon>
        <taxon>Agaricomycetes</taxon>
        <taxon>Thelephorales</taxon>
        <taxon>Thelephoraceae</taxon>
        <taxon>Thelephora</taxon>
    </lineage>
</organism>
<gene>
    <name evidence="1" type="ORF">BDM02DRAFT_3090801</name>
</gene>
<proteinExistence type="predicted"/>
<accession>A0ACB6ZQ30</accession>
<reference evidence="1" key="1">
    <citation type="submission" date="2019-10" db="EMBL/GenBank/DDBJ databases">
        <authorList>
            <consortium name="DOE Joint Genome Institute"/>
            <person name="Kuo A."/>
            <person name="Miyauchi S."/>
            <person name="Kiss E."/>
            <person name="Drula E."/>
            <person name="Kohler A."/>
            <person name="Sanchez-Garcia M."/>
            <person name="Andreopoulos B."/>
            <person name="Barry K.W."/>
            <person name="Bonito G."/>
            <person name="Buee M."/>
            <person name="Carver A."/>
            <person name="Chen C."/>
            <person name="Cichocki N."/>
            <person name="Clum A."/>
            <person name="Culley D."/>
            <person name="Crous P.W."/>
            <person name="Fauchery L."/>
            <person name="Girlanda M."/>
            <person name="Hayes R."/>
            <person name="Keri Z."/>
            <person name="Labutti K."/>
            <person name="Lipzen A."/>
            <person name="Lombard V."/>
            <person name="Magnuson J."/>
            <person name="Maillard F."/>
            <person name="Morin E."/>
            <person name="Murat C."/>
            <person name="Nolan M."/>
            <person name="Ohm R."/>
            <person name="Pangilinan J."/>
            <person name="Pereira M."/>
            <person name="Perotto S."/>
            <person name="Peter M."/>
            <person name="Riley R."/>
            <person name="Sitrit Y."/>
            <person name="Stielow B."/>
            <person name="Szollosi G."/>
            <person name="Zifcakova L."/>
            <person name="Stursova M."/>
            <person name="Spatafora J.W."/>
            <person name="Tedersoo L."/>
            <person name="Vaario L.-M."/>
            <person name="Yamada A."/>
            <person name="Yan M."/>
            <person name="Wang P."/>
            <person name="Xu J."/>
            <person name="Bruns T."/>
            <person name="Baldrian P."/>
            <person name="Vilgalys R."/>
            <person name="Henrissat B."/>
            <person name="Grigoriev I.V."/>
            <person name="Hibbett D."/>
            <person name="Nagy L.G."/>
            <person name="Martin F.M."/>
        </authorList>
    </citation>
    <scope>NUCLEOTIDE SEQUENCE</scope>
    <source>
        <strain evidence="1">P2</strain>
    </source>
</reference>